<dbReference type="CDD" id="cd03192">
    <property type="entry name" value="GST_C_Sigma_like"/>
    <property type="match status" value="1"/>
</dbReference>
<dbReference type="SFLD" id="SFLDG00363">
    <property type="entry name" value="AMPS_(cytGST):_Alpha-__Mu-__Pi"/>
    <property type="match status" value="1"/>
</dbReference>
<dbReference type="PROSITE" id="PS50404">
    <property type="entry name" value="GST_NTER"/>
    <property type="match status" value="1"/>
</dbReference>
<dbReference type="SFLD" id="SFLDG01205">
    <property type="entry name" value="AMPS.1"/>
    <property type="match status" value="1"/>
</dbReference>
<dbReference type="InterPro" id="IPR010987">
    <property type="entry name" value="Glutathione-S-Trfase_C-like"/>
</dbReference>
<proteinExistence type="predicted"/>
<dbReference type="CDD" id="cd03039">
    <property type="entry name" value="GST_N_Sigma_like"/>
    <property type="match status" value="1"/>
</dbReference>
<dbReference type="SUPFAM" id="SSF47616">
    <property type="entry name" value="GST C-terminal domain-like"/>
    <property type="match status" value="1"/>
</dbReference>
<dbReference type="PROSITE" id="PS50405">
    <property type="entry name" value="GST_CTER"/>
    <property type="match status" value="1"/>
</dbReference>
<reference evidence="4 5" key="1">
    <citation type="submission" date="2019-03" db="EMBL/GenBank/DDBJ databases">
        <authorList>
            <person name="Gaulin E."/>
            <person name="Dumas B."/>
        </authorList>
    </citation>
    <scope>NUCLEOTIDE SEQUENCE [LARGE SCALE GENOMIC DNA]</scope>
    <source>
        <strain evidence="4">CBS 568.67</strain>
    </source>
</reference>
<evidence type="ECO:0000313" key="4">
    <source>
        <dbReference type="EMBL" id="VFT77906.1"/>
    </source>
</evidence>
<evidence type="ECO:0000313" key="5">
    <source>
        <dbReference type="Proteomes" id="UP000332933"/>
    </source>
</evidence>
<dbReference type="OrthoDB" id="420389at2759"/>
<dbReference type="SFLD" id="SFLDS00019">
    <property type="entry name" value="Glutathione_Transferase_(cytos"/>
    <property type="match status" value="1"/>
</dbReference>
<accession>A0A485K7C5</accession>
<dbReference type="Proteomes" id="UP000332933">
    <property type="component" value="Unassembled WGS sequence"/>
</dbReference>
<protein>
    <submittedName>
        <fullName evidence="4">Aste57867_681 protein</fullName>
    </submittedName>
</protein>
<dbReference type="EMBL" id="VJMH01000040">
    <property type="protein sequence ID" value="KAF0719925.1"/>
    <property type="molecule type" value="Genomic_DNA"/>
</dbReference>
<dbReference type="InterPro" id="IPR004046">
    <property type="entry name" value="GST_C"/>
</dbReference>
<gene>
    <name evidence="4" type="primary">Aste57867_681</name>
    <name evidence="3" type="ORF">As57867_000680</name>
    <name evidence="4" type="ORF">ASTE57867_681</name>
</gene>
<dbReference type="AlphaFoldDB" id="A0A485K7C5"/>
<feature type="domain" description="GST N-terminal" evidence="1">
    <location>
        <begin position="4"/>
        <end position="81"/>
    </location>
</feature>
<dbReference type="PANTHER" id="PTHR11571:SF252">
    <property type="entry name" value="GLUTATHIONE S-TRANSFERASE"/>
    <property type="match status" value="1"/>
</dbReference>
<dbReference type="FunFam" id="1.20.1050.10:FF:000030">
    <property type="entry name" value="Glutathione S-transferase S1"/>
    <property type="match status" value="1"/>
</dbReference>
<feature type="domain" description="GST C-terminal" evidence="2">
    <location>
        <begin position="84"/>
        <end position="211"/>
    </location>
</feature>
<dbReference type="PANTHER" id="PTHR11571">
    <property type="entry name" value="GLUTATHIONE S-TRANSFERASE"/>
    <property type="match status" value="1"/>
</dbReference>
<dbReference type="EMBL" id="CAADRA010000040">
    <property type="protein sequence ID" value="VFT77906.1"/>
    <property type="molecule type" value="Genomic_DNA"/>
</dbReference>
<dbReference type="GO" id="GO:0004364">
    <property type="term" value="F:glutathione transferase activity"/>
    <property type="evidence" value="ECO:0007669"/>
    <property type="project" value="TreeGrafter"/>
</dbReference>
<dbReference type="GO" id="GO:0006749">
    <property type="term" value="P:glutathione metabolic process"/>
    <property type="evidence" value="ECO:0007669"/>
    <property type="project" value="TreeGrafter"/>
</dbReference>
<dbReference type="SUPFAM" id="SSF52833">
    <property type="entry name" value="Thioredoxin-like"/>
    <property type="match status" value="1"/>
</dbReference>
<dbReference type="InterPro" id="IPR004045">
    <property type="entry name" value="Glutathione_S-Trfase_N"/>
</dbReference>
<dbReference type="Gene3D" id="3.40.30.10">
    <property type="entry name" value="Glutaredoxin"/>
    <property type="match status" value="1"/>
</dbReference>
<organism evidence="4 5">
    <name type="scientific">Aphanomyces stellatus</name>
    <dbReference type="NCBI Taxonomy" id="120398"/>
    <lineage>
        <taxon>Eukaryota</taxon>
        <taxon>Sar</taxon>
        <taxon>Stramenopiles</taxon>
        <taxon>Oomycota</taxon>
        <taxon>Saprolegniomycetes</taxon>
        <taxon>Saprolegniales</taxon>
        <taxon>Verrucalvaceae</taxon>
        <taxon>Aphanomyces</taxon>
    </lineage>
</organism>
<evidence type="ECO:0000313" key="3">
    <source>
        <dbReference type="EMBL" id="KAF0719925.1"/>
    </source>
</evidence>
<dbReference type="InterPro" id="IPR050213">
    <property type="entry name" value="GST_superfamily"/>
</dbReference>
<keyword evidence="5" id="KW-1185">Reference proteome</keyword>
<sequence>MSFPTLKVTYFDVPGRAEMMRLALTIGDVPFEDERLTREAWTAFKPSAPFKQIPLLTVDGQVLAQSSAITRYAGILAGLYPTDNHLDACRVDEIVAFGEDVFMTILPTLFEQDADKKKAMREELAATKLPEMLAMLEARLAGASKGPWFLSTISLADLAVYTMVGMFKSGWLDNIPLDICDKYSKIMSICEAVSTHPKVAAWNEAHKKTDP</sequence>
<dbReference type="FunFam" id="3.40.30.10:FF:000608">
    <property type="entry name" value="Glutathione S-Transferase"/>
    <property type="match status" value="1"/>
</dbReference>
<reference evidence="3" key="2">
    <citation type="submission" date="2019-06" db="EMBL/GenBank/DDBJ databases">
        <title>Genomics analysis of Aphanomyces spp. identifies a new class of oomycete effector associated with host adaptation.</title>
        <authorList>
            <person name="Gaulin E."/>
        </authorList>
    </citation>
    <scope>NUCLEOTIDE SEQUENCE</scope>
    <source>
        <strain evidence="3">CBS 578.67</strain>
    </source>
</reference>
<dbReference type="InterPro" id="IPR036282">
    <property type="entry name" value="Glutathione-S-Trfase_C_sf"/>
</dbReference>
<dbReference type="Pfam" id="PF02798">
    <property type="entry name" value="GST_N"/>
    <property type="match status" value="1"/>
</dbReference>
<name>A0A485K7C5_9STRA</name>
<evidence type="ECO:0000259" key="2">
    <source>
        <dbReference type="PROSITE" id="PS50405"/>
    </source>
</evidence>
<dbReference type="InterPro" id="IPR040079">
    <property type="entry name" value="Glutathione_S-Trfase"/>
</dbReference>
<dbReference type="Gene3D" id="1.20.1050.10">
    <property type="match status" value="1"/>
</dbReference>
<dbReference type="Pfam" id="PF14497">
    <property type="entry name" value="GST_C_3"/>
    <property type="match status" value="1"/>
</dbReference>
<evidence type="ECO:0000259" key="1">
    <source>
        <dbReference type="PROSITE" id="PS50404"/>
    </source>
</evidence>
<dbReference type="InterPro" id="IPR036249">
    <property type="entry name" value="Thioredoxin-like_sf"/>
</dbReference>